<dbReference type="EMBL" id="JAVDQA010000002">
    <property type="protein sequence ID" value="MDR6300347.1"/>
    <property type="molecule type" value="Genomic_DNA"/>
</dbReference>
<reference evidence="1 2" key="1">
    <citation type="submission" date="2023-07" db="EMBL/GenBank/DDBJ databases">
        <title>Genomic Encyclopedia of Type Strains, Phase IV (KMG-IV): sequencing the most valuable type-strain genomes for metagenomic binning, comparative biology and taxonomic classification.</title>
        <authorList>
            <person name="Goeker M."/>
        </authorList>
    </citation>
    <scope>NUCLEOTIDE SEQUENCE [LARGE SCALE GENOMIC DNA]</scope>
    <source>
        <strain evidence="1 2">DSM 102814</strain>
    </source>
</reference>
<organism evidence="1 2">
    <name type="scientific">Mesonia maritima</name>
    <dbReference type="NCBI Taxonomy" id="1793873"/>
    <lineage>
        <taxon>Bacteria</taxon>
        <taxon>Pseudomonadati</taxon>
        <taxon>Bacteroidota</taxon>
        <taxon>Flavobacteriia</taxon>
        <taxon>Flavobacteriales</taxon>
        <taxon>Flavobacteriaceae</taxon>
        <taxon>Mesonia</taxon>
    </lineage>
</organism>
<name>A0ABU1K767_9FLAO</name>
<evidence type="ECO:0008006" key="3">
    <source>
        <dbReference type="Google" id="ProtNLM"/>
    </source>
</evidence>
<dbReference type="InterPro" id="IPR025345">
    <property type="entry name" value="DUF4249"/>
</dbReference>
<accession>A0ABU1K767</accession>
<sequence length="270" mass="30881">MKKYFYLILPIFVCFACEDVISVDLDEGESKLVIEATALQYENTEQSQLLVKLSETIPFYSNEMAPVSNAEVKVTINHETLTLIETFEGSGEYREIIPMIKNQDYELSVISNNEEYRGVTQLQTTVPFDYVEQAKGKSFDPDLISIEAYFTDPAEEENYYYFEFYSERNGRVLDNTDDELFNGNQVSTYYADEFEPGDHVGIIIQGISKRFNNYISILLEQSSNGGGNPFSTPPATIRGNIQNITNPDNFPLGYFRISQTYSIDYEIQPE</sequence>
<evidence type="ECO:0000313" key="1">
    <source>
        <dbReference type="EMBL" id="MDR6300347.1"/>
    </source>
</evidence>
<dbReference type="Pfam" id="PF14054">
    <property type="entry name" value="DUF4249"/>
    <property type="match status" value="1"/>
</dbReference>
<dbReference type="Proteomes" id="UP001257659">
    <property type="component" value="Unassembled WGS sequence"/>
</dbReference>
<comment type="caution">
    <text evidence="1">The sequence shown here is derived from an EMBL/GenBank/DDBJ whole genome shotgun (WGS) entry which is preliminary data.</text>
</comment>
<protein>
    <recommendedName>
        <fullName evidence="3">DUF4249 domain-containing protein</fullName>
    </recommendedName>
</protein>
<keyword evidence="2" id="KW-1185">Reference proteome</keyword>
<gene>
    <name evidence="1" type="ORF">GGR31_000978</name>
</gene>
<dbReference type="RefSeq" id="WP_309727258.1">
    <property type="nucleotide sequence ID" value="NZ_JAVDQA010000002.1"/>
</dbReference>
<evidence type="ECO:0000313" key="2">
    <source>
        <dbReference type="Proteomes" id="UP001257659"/>
    </source>
</evidence>
<proteinExistence type="predicted"/>